<accession>A0A0A9FTJ8</accession>
<dbReference type="AlphaFoldDB" id="A0A0A9FTJ8"/>
<evidence type="ECO:0000313" key="1">
    <source>
        <dbReference type="EMBL" id="JAE16185.1"/>
    </source>
</evidence>
<dbReference type="EMBL" id="GBRH01181711">
    <property type="protein sequence ID" value="JAE16185.1"/>
    <property type="molecule type" value="Transcribed_RNA"/>
</dbReference>
<proteinExistence type="predicted"/>
<protein>
    <submittedName>
        <fullName evidence="1">Uncharacterized protein</fullName>
    </submittedName>
</protein>
<name>A0A0A9FTJ8_ARUDO</name>
<reference evidence="1" key="2">
    <citation type="journal article" date="2015" name="Data Brief">
        <title>Shoot transcriptome of the giant reed, Arundo donax.</title>
        <authorList>
            <person name="Barrero R.A."/>
            <person name="Guerrero F.D."/>
            <person name="Moolhuijzen P."/>
            <person name="Goolsby J.A."/>
            <person name="Tidwell J."/>
            <person name="Bellgard S.E."/>
            <person name="Bellgard M.I."/>
        </authorList>
    </citation>
    <scope>NUCLEOTIDE SEQUENCE</scope>
    <source>
        <tissue evidence="1">Shoot tissue taken approximately 20 cm above the soil surface</tissue>
    </source>
</reference>
<sequence>MWEFCPVMLCSDRFAIEDSQCQFSNSSNRNSFEALVNILLRHGNAHFMVHKL</sequence>
<organism evidence="1">
    <name type="scientific">Arundo donax</name>
    <name type="common">Giant reed</name>
    <name type="synonym">Donax arundinaceus</name>
    <dbReference type="NCBI Taxonomy" id="35708"/>
    <lineage>
        <taxon>Eukaryota</taxon>
        <taxon>Viridiplantae</taxon>
        <taxon>Streptophyta</taxon>
        <taxon>Embryophyta</taxon>
        <taxon>Tracheophyta</taxon>
        <taxon>Spermatophyta</taxon>
        <taxon>Magnoliopsida</taxon>
        <taxon>Liliopsida</taxon>
        <taxon>Poales</taxon>
        <taxon>Poaceae</taxon>
        <taxon>PACMAD clade</taxon>
        <taxon>Arundinoideae</taxon>
        <taxon>Arundineae</taxon>
        <taxon>Arundo</taxon>
    </lineage>
</organism>
<reference evidence="1" key="1">
    <citation type="submission" date="2014-09" db="EMBL/GenBank/DDBJ databases">
        <authorList>
            <person name="Magalhaes I.L.F."/>
            <person name="Oliveira U."/>
            <person name="Santos F.R."/>
            <person name="Vidigal T.H.D.A."/>
            <person name="Brescovit A.D."/>
            <person name="Santos A.J."/>
        </authorList>
    </citation>
    <scope>NUCLEOTIDE SEQUENCE</scope>
    <source>
        <tissue evidence="1">Shoot tissue taken approximately 20 cm above the soil surface</tissue>
    </source>
</reference>